<dbReference type="EMBL" id="LAZR01024605">
    <property type="protein sequence ID" value="KKL74572.1"/>
    <property type="molecule type" value="Genomic_DNA"/>
</dbReference>
<accession>A0A0F9HHE5</accession>
<dbReference type="Pfam" id="PF14311">
    <property type="entry name" value="DUF4379"/>
    <property type="match status" value="1"/>
</dbReference>
<dbReference type="InterPro" id="IPR025487">
    <property type="entry name" value="DUF4379"/>
</dbReference>
<evidence type="ECO:0000259" key="1">
    <source>
        <dbReference type="Pfam" id="PF14311"/>
    </source>
</evidence>
<name>A0A0F9HHE5_9ZZZZ</name>
<gene>
    <name evidence="2" type="ORF">LCGC14_2063560</name>
</gene>
<dbReference type="AlphaFoldDB" id="A0A0F9HHE5"/>
<proteinExistence type="predicted"/>
<protein>
    <recommendedName>
        <fullName evidence="1">Treble clef zinc finger domain-containing protein</fullName>
    </recommendedName>
</protein>
<sequence length="312" mass="36328">MSLKLSIEVANKIAISKGGLCLSTEYKNKRCKLQWMCGAGHVWNSSLECVRNKNTWCKKCFVFKRRLGIETANKIARKRKGECLSQEYTNSHTNLLWKCKKGHIWSASLGNVKNQKQWCPECSGNKRLSIQDAKIIAKSNGGKCLSQEYTNSRTNLLWKCKKGHIFESSMDKVKNQKQWCSECNIRKSQTKLANIIEELFGQQIIQNCKRFPWLKMRNNRRLEIDIYIPNIMLAIEYDGEQHFKPVCFGGISLEDANVEFKKTKNRDKVKNRLINKHIKLNGSDIKHFIRFDYKEKLTNRYVGAKLKELNIL</sequence>
<comment type="caution">
    <text evidence="2">The sequence shown here is derived from an EMBL/GenBank/DDBJ whole genome shotgun (WGS) entry which is preliminary data.</text>
</comment>
<organism evidence="2">
    <name type="scientific">marine sediment metagenome</name>
    <dbReference type="NCBI Taxonomy" id="412755"/>
    <lineage>
        <taxon>unclassified sequences</taxon>
        <taxon>metagenomes</taxon>
        <taxon>ecological metagenomes</taxon>
    </lineage>
</organism>
<feature type="domain" description="Treble clef zinc finger" evidence="1">
    <location>
        <begin position="89"/>
        <end position="124"/>
    </location>
</feature>
<reference evidence="2" key="1">
    <citation type="journal article" date="2015" name="Nature">
        <title>Complex archaea that bridge the gap between prokaryotes and eukaryotes.</title>
        <authorList>
            <person name="Spang A."/>
            <person name="Saw J.H."/>
            <person name="Jorgensen S.L."/>
            <person name="Zaremba-Niedzwiedzka K."/>
            <person name="Martijn J."/>
            <person name="Lind A.E."/>
            <person name="van Eijk R."/>
            <person name="Schleper C."/>
            <person name="Guy L."/>
            <person name="Ettema T.J."/>
        </authorList>
    </citation>
    <scope>NUCLEOTIDE SEQUENCE</scope>
</reference>
<evidence type="ECO:0000313" key="2">
    <source>
        <dbReference type="EMBL" id="KKL74572.1"/>
    </source>
</evidence>